<keyword evidence="4" id="KW-1185">Reference proteome</keyword>
<dbReference type="AlphaFoldDB" id="A0A9Q8PCX8"/>
<dbReference type="RefSeq" id="XP_047764607.1">
    <property type="nucleotide sequence ID" value="XM_047909094.1"/>
</dbReference>
<feature type="region of interest" description="Disordered" evidence="1">
    <location>
        <begin position="1"/>
        <end position="60"/>
    </location>
</feature>
<dbReference type="KEGG" id="ffu:CLAFUR5_09946"/>
<evidence type="ECO:0000313" key="3">
    <source>
        <dbReference type="EMBL" id="UJO20241.1"/>
    </source>
</evidence>
<dbReference type="InterPro" id="IPR036047">
    <property type="entry name" value="F-box-like_dom_sf"/>
</dbReference>
<organism evidence="3 4">
    <name type="scientific">Passalora fulva</name>
    <name type="common">Tomato leaf mold</name>
    <name type="synonym">Cladosporium fulvum</name>
    <dbReference type="NCBI Taxonomy" id="5499"/>
    <lineage>
        <taxon>Eukaryota</taxon>
        <taxon>Fungi</taxon>
        <taxon>Dikarya</taxon>
        <taxon>Ascomycota</taxon>
        <taxon>Pezizomycotina</taxon>
        <taxon>Dothideomycetes</taxon>
        <taxon>Dothideomycetidae</taxon>
        <taxon>Mycosphaerellales</taxon>
        <taxon>Mycosphaerellaceae</taxon>
        <taxon>Fulvia</taxon>
    </lineage>
</organism>
<dbReference type="InterPro" id="IPR001810">
    <property type="entry name" value="F-box_dom"/>
</dbReference>
<sequence length="468" mass="52760">MASSELNDRIPSQQEFDKVSKDVRTRARSGEEKVANKATHIEQAARDAPPTQTSNASLHRPPLDNSDAMPLGAQHHIASFLSSTSCPFIPTDEIATVLKNSQYINQKRKILSRTLIPPALTPCAAPAPSKDPPNNPPIFAERLLDLPAELFAVTMALLPPADVIALSFTSKTFYNTLNYQLIDLWNLVLASDLYDHYPKQKFAYAINRQRYDICRRLRRDKMAHLVTLENPSADLILCSACTKFHPKRFFTPSQLSTPPHQRSCLATTAPLTFCAHWSETLQTLRQRNEDARCNPTPWHTFHAETCQHPSHYTPSGEVDSPPPVLRQLGGCQKVTKTVRIGHIDDYDLITREIVQMTLEKEPMSGVEVCQHVRVGDEVVASSFMRREGSEQRPEDAWRGCEMPTFEVGGCGECGMMWQFRIRDVGGLGMAGRYELQLVVDWEVKAVKKAWSREWLRWVEGGGKLMELL</sequence>
<feature type="compositionally biased region" description="Polar residues" evidence="1">
    <location>
        <begin position="1"/>
        <end position="14"/>
    </location>
</feature>
<feature type="domain" description="F-box" evidence="2">
    <location>
        <begin position="140"/>
        <end position="188"/>
    </location>
</feature>
<name>A0A9Q8PCX8_PASFU</name>
<protein>
    <recommendedName>
        <fullName evidence="2">F-box domain-containing protein</fullName>
    </recommendedName>
</protein>
<proteinExistence type="predicted"/>
<evidence type="ECO:0000256" key="1">
    <source>
        <dbReference type="SAM" id="MobiDB-lite"/>
    </source>
</evidence>
<evidence type="ECO:0000259" key="2">
    <source>
        <dbReference type="PROSITE" id="PS50181"/>
    </source>
</evidence>
<feature type="compositionally biased region" description="Basic and acidic residues" evidence="1">
    <location>
        <begin position="15"/>
        <end position="45"/>
    </location>
</feature>
<dbReference type="SUPFAM" id="SSF81383">
    <property type="entry name" value="F-box domain"/>
    <property type="match status" value="1"/>
</dbReference>
<accession>A0A9Q8PCX8</accession>
<dbReference type="OrthoDB" id="10414979at2759"/>
<dbReference type="Pfam" id="PF00646">
    <property type="entry name" value="F-box"/>
    <property type="match status" value="1"/>
</dbReference>
<reference evidence="3" key="2">
    <citation type="journal article" date="2022" name="Microb. Genom.">
        <title>A chromosome-scale genome assembly of the tomato pathogen Cladosporium fulvum reveals a compartmentalized genome architecture and the presence of a dispensable chromosome.</title>
        <authorList>
            <person name="Zaccaron A.Z."/>
            <person name="Chen L.H."/>
            <person name="Samaras A."/>
            <person name="Stergiopoulos I."/>
        </authorList>
    </citation>
    <scope>NUCLEOTIDE SEQUENCE</scope>
    <source>
        <strain evidence="3">Race5_Kim</strain>
    </source>
</reference>
<dbReference type="Proteomes" id="UP000756132">
    <property type="component" value="Chromosome 7"/>
</dbReference>
<dbReference type="PROSITE" id="PS50181">
    <property type="entry name" value="FBOX"/>
    <property type="match status" value="1"/>
</dbReference>
<dbReference type="GeneID" id="71989824"/>
<gene>
    <name evidence="3" type="ORF">CLAFUR5_09946</name>
</gene>
<reference evidence="3" key="1">
    <citation type="submission" date="2021-12" db="EMBL/GenBank/DDBJ databases">
        <authorList>
            <person name="Zaccaron A."/>
            <person name="Stergiopoulos I."/>
        </authorList>
    </citation>
    <scope>NUCLEOTIDE SEQUENCE</scope>
    <source>
        <strain evidence="3">Race5_Kim</strain>
    </source>
</reference>
<dbReference type="OMA" id="RNEDARC"/>
<dbReference type="EMBL" id="CP090169">
    <property type="protein sequence ID" value="UJO20241.1"/>
    <property type="molecule type" value="Genomic_DNA"/>
</dbReference>
<evidence type="ECO:0000313" key="4">
    <source>
        <dbReference type="Proteomes" id="UP000756132"/>
    </source>
</evidence>